<organism evidence="5 6">
    <name type="scientific">Panicum miliaceum</name>
    <name type="common">Proso millet</name>
    <name type="synonym">Broomcorn millet</name>
    <dbReference type="NCBI Taxonomy" id="4540"/>
    <lineage>
        <taxon>Eukaryota</taxon>
        <taxon>Viridiplantae</taxon>
        <taxon>Streptophyta</taxon>
        <taxon>Embryophyta</taxon>
        <taxon>Tracheophyta</taxon>
        <taxon>Spermatophyta</taxon>
        <taxon>Magnoliopsida</taxon>
        <taxon>Liliopsida</taxon>
        <taxon>Poales</taxon>
        <taxon>Poaceae</taxon>
        <taxon>PACMAD clade</taxon>
        <taxon>Panicoideae</taxon>
        <taxon>Panicodae</taxon>
        <taxon>Paniceae</taxon>
        <taxon>Panicinae</taxon>
        <taxon>Panicum</taxon>
        <taxon>Panicum sect. Panicum</taxon>
    </lineage>
</organism>
<sequence length="366" mass="40694">MELAEAGQLYDHVAVRERLPEAPARRLFQQLVAAVAYCHRSMVVHGDLKMENVLLDSRGDVKIADFGFSELWASRYGRAADGELREPTVRGAGAARWPPSPSTPVAHHHVAARTATAASSVCLGFRATPRRTRRYRSKPAASRPSTHPVAAAAALRPTVLSQGIGPDDVSQYPDDVSQDWLHRNETYTRKERSNNDSLCDQIIIEKLSAMSGGVENVSPQERQKEKERQKARKKYAKMTDEHKSNKSPPTGTMQSTVTQVNYGPRMRGVNGIIGEEAFDSGLWKPDDPIHGVEDQMDPNEVGLDNYEDDEARVFHSRGELDDGDKLGAVQVQPLKKAKVRHPVYYNFSGEDHEMDKESENGDDPDD</sequence>
<dbReference type="EMBL" id="PQIB02000002">
    <property type="protein sequence ID" value="RLN34972.1"/>
    <property type="molecule type" value="Genomic_DNA"/>
</dbReference>
<dbReference type="GO" id="GO:0004674">
    <property type="term" value="F:protein serine/threonine kinase activity"/>
    <property type="evidence" value="ECO:0007669"/>
    <property type="project" value="TreeGrafter"/>
</dbReference>
<evidence type="ECO:0000313" key="6">
    <source>
        <dbReference type="Proteomes" id="UP000275267"/>
    </source>
</evidence>
<dbReference type="GO" id="GO:0005737">
    <property type="term" value="C:cytoplasm"/>
    <property type="evidence" value="ECO:0007669"/>
    <property type="project" value="TreeGrafter"/>
</dbReference>
<evidence type="ECO:0000256" key="3">
    <source>
        <dbReference type="SAM" id="MobiDB-lite"/>
    </source>
</evidence>
<dbReference type="OrthoDB" id="4062651at2759"/>
<dbReference type="SUPFAM" id="SSF56112">
    <property type="entry name" value="Protein kinase-like (PK-like)"/>
    <property type="match status" value="1"/>
</dbReference>
<evidence type="ECO:0000259" key="4">
    <source>
        <dbReference type="PROSITE" id="PS50011"/>
    </source>
</evidence>
<feature type="compositionally biased region" description="Basic and acidic residues" evidence="3">
    <location>
        <begin position="349"/>
        <end position="359"/>
    </location>
</feature>
<evidence type="ECO:0000313" key="5">
    <source>
        <dbReference type="EMBL" id="RLN34972.1"/>
    </source>
</evidence>
<keyword evidence="2" id="KW-0067">ATP-binding</keyword>
<evidence type="ECO:0000256" key="1">
    <source>
        <dbReference type="ARBA" id="ARBA00022741"/>
    </source>
</evidence>
<dbReference type="Pfam" id="PF00069">
    <property type="entry name" value="Pkinase"/>
    <property type="match status" value="1"/>
</dbReference>
<dbReference type="SMART" id="SM00220">
    <property type="entry name" value="S_TKc"/>
    <property type="match status" value="1"/>
</dbReference>
<dbReference type="PANTHER" id="PTHR24346:SF97">
    <property type="entry name" value="NON-SPECIFIC SERINE_THREONINE PROTEIN KINASE"/>
    <property type="match status" value="1"/>
</dbReference>
<dbReference type="PANTHER" id="PTHR24346">
    <property type="entry name" value="MAP/MICROTUBULE AFFINITY-REGULATING KINASE"/>
    <property type="match status" value="1"/>
</dbReference>
<dbReference type="GO" id="GO:0005524">
    <property type="term" value="F:ATP binding"/>
    <property type="evidence" value="ECO:0007669"/>
    <property type="project" value="UniProtKB-KW"/>
</dbReference>
<comment type="caution">
    <text evidence="5">The sequence shown here is derived from an EMBL/GenBank/DDBJ whole genome shotgun (WGS) entry which is preliminary data.</text>
</comment>
<dbReference type="InterPro" id="IPR008271">
    <property type="entry name" value="Ser/Thr_kinase_AS"/>
</dbReference>
<dbReference type="PROSITE" id="PS50011">
    <property type="entry name" value="PROTEIN_KINASE_DOM"/>
    <property type="match status" value="1"/>
</dbReference>
<evidence type="ECO:0000256" key="2">
    <source>
        <dbReference type="ARBA" id="ARBA00022840"/>
    </source>
</evidence>
<feature type="region of interest" description="Disordered" evidence="3">
    <location>
        <begin position="345"/>
        <end position="366"/>
    </location>
</feature>
<proteinExistence type="predicted"/>
<keyword evidence="6" id="KW-1185">Reference proteome</keyword>
<dbReference type="InterPro" id="IPR011009">
    <property type="entry name" value="Kinase-like_dom_sf"/>
</dbReference>
<dbReference type="InterPro" id="IPR000719">
    <property type="entry name" value="Prot_kinase_dom"/>
</dbReference>
<feature type="region of interest" description="Disordered" evidence="3">
    <location>
        <begin position="213"/>
        <end position="256"/>
    </location>
</feature>
<gene>
    <name evidence="5" type="ORF">C2845_PM03G20640</name>
</gene>
<feature type="domain" description="Protein kinase" evidence="4">
    <location>
        <begin position="1"/>
        <end position="204"/>
    </location>
</feature>
<dbReference type="PROSITE" id="PS00108">
    <property type="entry name" value="PROTEIN_KINASE_ST"/>
    <property type="match status" value="1"/>
</dbReference>
<feature type="compositionally biased region" description="Polar residues" evidence="3">
    <location>
        <begin position="246"/>
        <end position="256"/>
    </location>
</feature>
<dbReference type="GO" id="GO:0035556">
    <property type="term" value="P:intracellular signal transduction"/>
    <property type="evidence" value="ECO:0007669"/>
    <property type="project" value="TreeGrafter"/>
</dbReference>
<dbReference type="Proteomes" id="UP000275267">
    <property type="component" value="Unassembled WGS sequence"/>
</dbReference>
<dbReference type="AlphaFoldDB" id="A0A3L6TA01"/>
<protein>
    <recommendedName>
        <fullName evidence="4">Protein kinase domain-containing protein</fullName>
    </recommendedName>
</protein>
<dbReference type="Gene3D" id="1.10.510.10">
    <property type="entry name" value="Transferase(Phosphotransferase) domain 1"/>
    <property type="match status" value="1"/>
</dbReference>
<accession>A0A3L6TA01</accession>
<keyword evidence="1" id="KW-0547">Nucleotide-binding</keyword>
<dbReference type="STRING" id="4540.A0A3L6TA01"/>
<reference evidence="6" key="1">
    <citation type="journal article" date="2019" name="Nat. Commun.">
        <title>The genome of broomcorn millet.</title>
        <authorList>
            <person name="Zou C."/>
            <person name="Miki D."/>
            <person name="Li D."/>
            <person name="Tang Q."/>
            <person name="Xiao L."/>
            <person name="Rajput S."/>
            <person name="Deng P."/>
            <person name="Jia W."/>
            <person name="Huang R."/>
            <person name="Zhang M."/>
            <person name="Sun Y."/>
            <person name="Hu J."/>
            <person name="Fu X."/>
            <person name="Schnable P.S."/>
            <person name="Li F."/>
            <person name="Zhang H."/>
            <person name="Feng B."/>
            <person name="Zhu X."/>
            <person name="Liu R."/>
            <person name="Schnable J.C."/>
            <person name="Zhu J.-K."/>
            <person name="Zhang H."/>
        </authorList>
    </citation>
    <scope>NUCLEOTIDE SEQUENCE [LARGE SCALE GENOMIC DNA]</scope>
</reference>
<name>A0A3L6TA01_PANMI</name>